<dbReference type="AlphaFoldDB" id="A0A834T3K8"/>
<gene>
    <name evidence="2" type="ORF">G2W53_029108</name>
</gene>
<feature type="region of interest" description="Disordered" evidence="1">
    <location>
        <begin position="29"/>
        <end position="76"/>
    </location>
</feature>
<evidence type="ECO:0000313" key="2">
    <source>
        <dbReference type="EMBL" id="KAF7815139.1"/>
    </source>
</evidence>
<protein>
    <submittedName>
        <fullName evidence="2">Uncharacterized protein</fullName>
    </submittedName>
</protein>
<evidence type="ECO:0000256" key="1">
    <source>
        <dbReference type="SAM" id="MobiDB-lite"/>
    </source>
</evidence>
<comment type="caution">
    <text evidence="2">The sequence shown here is derived from an EMBL/GenBank/DDBJ whole genome shotgun (WGS) entry which is preliminary data.</text>
</comment>
<accession>A0A834T3K8</accession>
<dbReference type="EMBL" id="JAAIUW010000009">
    <property type="protein sequence ID" value="KAF7815139.1"/>
    <property type="molecule type" value="Genomic_DNA"/>
</dbReference>
<sequence>MTTIRSIATVALRGTAYWVDEKCPLPLEVPNSRPNVKGDDNDDSNCQDSKQRHISKNRSSKFRITEVRSGTNRCSG</sequence>
<organism evidence="2 3">
    <name type="scientific">Senna tora</name>
    <dbReference type="NCBI Taxonomy" id="362788"/>
    <lineage>
        <taxon>Eukaryota</taxon>
        <taxon>Viridiplantae</taxon>
        <taxon>Streptophyta</taxon>
        <taxon>Embryophyta</taxon>
        <taxon>Tracheophyta</taxon>
        <taxon>Spermatophyta</taxon>
        <taxon>Magnoliopsida</taxon>
        <taxon>eudicotyledons</taxon>
        <taxon>Gunneridae</taxon>
        <taxon>Pentapetalae</taxon>
        <taxon>rosids</taxon>
        <taxon>fabids</taxon>
        <taxon>Fabales</taxon>
        <taxon>Fabaceae</taxon>
        <taxon>Caesalpinioideae</taxon>
        <taxon>Cassia clade</taxon>
        <taxon>Senna</taxon>
    </lineage>
</organism>
<reference evidence="2" key="1">
    <citation type="submission" date="2020-09" db="EMBL/GenBank/DDBJ databases">
        <title>Genome-Enabled Discovery of Anthraquinone Biosynthesis in Senna tora.</title>
        <authorList>
            <person name="Kang S.-H."/>
            <person name="Pandey R.P."/>
            <person name="Lee C.-M."/>
            <person name="Sim J.-S."/>
            <person name="Jeong J.-T."/>
            <person name="Choi B.-S."/>
            <person name="Jung M."/>
            <person name="Ginzburg D."/>
            <person name="Zhao K."/>
            <person name="Won S.Y."/>
            <person name="Oh T.-J."/>
            <person name="Yu Y."/>
            <person name="Kim N.-H."/>
            <person name="Lee O.R."/>
            <person name="Lee T.-H."/>
            <person name="Bashyal P."/>
            <person name="Kim T.-S."/>
            <person name="Lee W.-H."/>
            <person name="Kawkins C."/>
            <person name="Kim C.-K."/>
            <person name="Kim J.S."/>
            <person name="Ahn B.O."/>
            <person name="Rhee S.Y."/>
            <person name="Sohng J.K."/>
        </authorList>
    </citation>
    <scope>NUCLEOTIDE SEQUENCE</scope>
    <source>
        <tissue evidence="2">Leaf</tissue>
    </source>
</reference>
<dbReference type="Proteomes" id="UP000634136">
    <property type="component" value="Unassembled WGS sequence"/>
</dbReference>
<evidence type="ECO:0000313" key="3">
    <source>
        <dbReference type="Proteomes" id="UP000634136"/>
    </source>
</evidence>
<proteinExistence type="predicted"/>
<feature type="compositionally biased region" description="Basic residues" evidence="1">
    <location>
        <begin position="52"/>
        <end position="61"/>
    </location>
</feature>
<keyword evidence="3" id="KW-1185">Reference proteome</keyword>
<name>A0A834T3K8_9FABA</name>